<dbReference type="CDD" id="cd06170">
    <property type="entry name" value="LuxR_C_like"/>
    <property type="match status" value="1"/>
</dbReference>
<protein>
    <submittedName>
        <fullName evidence="6">Response regulator transcription factor</fullName>
    </submittedName>
</protein>
<dbReference type="PANTHER" id="PTHR44688">
    <property type="entry name" value="DNA-BINDING TRANSCRIPTIONAL ACTIVATOR DEVR_DOSR"/>
    <property type="match status" value="1"/>
</dbReference>
<evidence type="ECO:0000313" key="6">
    <source>
        <dbReference type="EMBL" id="QUC07962.1"/>
    </source>
</evidence>
<dbReference type="Proteomes" id="UP000678513">
    <property type="component" value="Chromosome"/>
</dbReference>
<evidence type="ECO:0000259" key="5">
    <source>
        <dbReference type="PROSITE" id="PS50043"/>
    </source>
</evidence>
<evidence type="ECO:0000313" key="7">
    <source>
        <dbReference type="Proteomes" id="UP000678513"/>
    </source>
</evidence>
<gene>
    <name evidence="6" type="ORF">J5A65_13775</name>
</gene>
<dbReference type="InterPro" id="IPR016032">
    <property type="entry name" value="Sig_transdc_resp-reg_C-effctor"/>
</dbReference>
<sequence>MRCATPTTPRSWSPSLPRRRGEPRCGWPVVCPPTAAPPSGGGRGLAGIARRIAEAGGEFYAGPAGDQWVLAPRITRELLARSVLNQQPQPRLDERQAAARALLRRLSERELEVLVAVGRGLTNAEIAETQHLAPSSVKTYISRLLTKLGRRDRVGLVILARDADLR</sequence>
<dbReference type="SMART" id="SM00421">
    <property type="entry name" value="HTH_LUXR"/>
    <property type="match status" value="1"/>
</dbReference>
<dbReference type="EMBL" id="CP072384">
    <property type="protein sequence ID" value="QUC07962.1"/>
    <property type="molecule type" value="Genomic_DNA"/>
</dbReference>
<keyword evidence="7" id="KW-1185">Reference proteome</keyword>
<feature type="region of interest" description="Disordered" evidence="4">
    <location>
        <begin position="1"/>
        <end position="24"/>
    </location>
</feature>
<proteinExistence type="predicted"/>
<keyword evidence="1" id="KW-0805">Transcription regulation</keyword>
<reference evidence="6 7" key="1">
    <citation type="submission" date="2021-03" db="EMBL/GenBank/DDBJ databases">
        <title>Human Oral Microbial Genomes.</title>
        <authorList>
            <person name="Johnston C.D."/>
            <person name="Chen T."/>
            <person name="Dewhirst F.E."/>
        </authorList>
    </citation>
    <scope>NUCLEOTIDE SEQUENCE [LARGE SCALE GENOMIC DNA]</scope>
    <source>
        <strain evidence="6 7">DSMZ 100122</strain>
    </source>
</reference>
<dbReference type="PANTHER" id="PTHR44688:SF16">
    <property type="entry name" value="DNA-BINDING TRANSCRIPTIONAL ACTIVATOR DEVR_DOSR"/>
    <property type="match status" value="1"/>
</dbReference>
<dbReference type="Pfam" id="PF00196">
    <property type="entry name" value="GerE"/>
    <property type="match status" value="1"/>
</dbReference>
<name>A0ABX7Y562_9ACTN</name>
<evidence type="ECO:0000256" key="3">
    <source>
        <dbReference type="ARBA" id="ARBA00023163"/>
    </source>
</evidence>
<evidence type="ECO:0000256" key="2">
    <source>
        <dbReference type="ARBA" id="ARBA00023125"/>
    </source>
</evidence>
<evidence type="ECO:0000256" key="1">
    <source>
        <dbReference type="ARBA" id="ARBA00023015"/>
    </source>
</evidence>
<dbReference type="SUPFAM" id="SSF46894">
    <property type="entry name" value="C-terminal effector domain of the bipartite response regulators"/>
    <property type="match status" value="1"/>
</dbReference>
<dbReference type="PROSITE" id="PS50043">
    <property type="entry name" value="HTH_LUXR_2"/>
    <property type="match status" value="1"/>
</dbReference>
<accession>A0ABX7Y562</accession>
<feature type="domain" description="HTH luxR-type" evidence="5">
    <location>
        <begin position="99"/>
        <end position="164"/>
    </location>
</feature>
<dbReference type="InterPro" id="IPR036388">
    <property type="entry name" value="WH-like_DNA-bd_sf"/>
</dbReference>
<keyword evidence="2" id="KW-0238">DNA-binding</keyword>
<dbReference type="InterPro" id="IPR000792">
    <property type="entry name" value="Tscrpt_reg_LuxR_C"/>
</dbReference>
<organism evidence="6 7">
    <name type="scientific">Arachnia rubra</name>
    <dbReference type="NCBI Taxonomy" id="1547448"/>
    <lineage>
        <taxon>Bacteria</taxon>
        <taxon>Bacillati</taxon>
        <taxon>Actinomycetota</taxon>
        <taxon>Actinomycetes</taxon>
        <taxon>Propionibacteriales</taxon>
        <taxon>Propionibacteriaceae</taxon>
        <taxon>Arachnia</taxon>
    </lineage>
</organism>
<evidence type="ECO:0000256" key="4">
    <source>
        <dbReference type="SAM" id="MobiDB-lite"/>
    </source>
</evidence>
<dbReference type="PRINTS" id="PR00038">
    <property type="entry name" value="HTHLUXR"/>
</dbReference>
<dbReference type="Gene3D" id="1.10.10.10">
    <property type="entry name" value="Winged helix-like DNA-binding domain superfamily/Winged helix DNA-binding domain"/>
    <property type="match status" value="1"/>
</dbReference>
<keyword evidence="3" id="KW-0804">Transcription</keyword>
<feature type="compositionally biased region" description="Low complexity" evidence="4">
    <location>
        <begin position="1"/>
        <end position="16"/>
    </location>
</feature>